<dbReference type="AlphaFoldDB" id="A0A1H5TPS4"/>
<sequence>MMFVGSSALLILTELLPNLMKLLIFHTYDSETAKEIHIDIRAEYIFLFAFLQKKLEEERMGKTGNLFDQ</sequence>
<gene>
    <name evidence="1" type="ORF">SAMN03080598_00875</name>
</gene>
<name>A0A1H5TPS4_9BACT</name>
<evidence type="ECO:0000313" key="2">
    <source>
        <dbReference type="Proteomes" id="UP000236736"/>
    </source>
</evidence>
<protein>
    <recommendedName>
        <fullName evidence="3">CNNM transmembrane domain-containing protein</fullName>
    </recommendedName>
</protein>
<dbReference type="EMBL" id="FNVR01000003">
    <property type="protein sequence ID" value="SEF64786.1"/>
    <property type="molecule type" value="Genomic_DNA"/>
</dbReference>
<dbReference type="STRING" id="1120964.GCA_001313265_00734"/>
<evidence type="ECO:0008006" key="3">
    <source>
        <dbReference type="Google" id="ProtNLM"/>
    </source>
</evidence>
<accession>A0A1H5TPS4</accession>
<evidence type="ECO:0000313" key="1">
    <source>
        <dbReference type="EMBL" id="SEF64786.1"/>
    </source>
</evidence>
<proteinExistence type="predicted"/>
<dbReference type="Proteomes" id="UP000236736">
    <property type="component" value="Unassembled WGS sequence"/>
</dbReference>
<organism evidence="1 2">
    <name type="scientific">Algoriphagus boritolerans DSM 17298 = JCM 18970</name>
    <dbReference type="NCBI Taxonomy" id="1120964"/>
    <lineage>
        <taxon>Bacteria</taxon>
        <taxon>Pseudomonadati</taxon>
        <taxon>Bacteroidota</taxon>
        <taxon>Cytophagia</taxon>
        <taxon>Cytophagales</taxon>
        <taxon>Cyclobacteriaceae</taxon>
        <taxon>Algoriphagus</taxon>
    </lineage>
</organism>
<keyword evidence="2" id="KW-1185">Reference proteome</keyword>
<reference evidence="2" key="1">
    <citation type="submission" date="2016-10" db="EMBL/GenBank/DDBJ databases">
        <authorList>
            <person name="Varghese N."/>
            <person name="Submissions S."/>
        </authorList>
    </citation>
    <scope>NUCLEOTIDE SEQUENCE [LARGE SCALE GENOMIC DNA]</scope>
    <source>
        <strain evidence="2">DSM 17298</strain>
    </source>
</reference>